<evidence type="ECO:0000259" key="10">
    <source>
        <dbReference type="Pfam" id="PF04290"/>
    </source>
</evidence>
<evidence type="ECO:0000256" key="5">
    <source>
        <dbReference type="ARBA" id="ARBA00022692"/>
    </source>
</evidence>
<keyword evidence="5 9" id="KW-0812">Transmembrane</keyword>
<feature type="transmembrane region" description="Helical" evidence="9">
    <location>
        <begin position="56"/>
        <end position="74"/>
    </location>
</feature>
<keyword evidence="7 9" id="KW-0472">Membrane</keyword>
<dbReference type="Pfam" id="PF04290">
    <property type="entry name" value="DctQ"/>
    <property type="match status" value="1"/>
</dbReference>
<accession>A0ABS6F5R8</accession>
<organism evidence="11 12">
    <name type="scientific">Dysosmobacter acutus</name>
    <dbReference type="NCBI Taxonomy" id="2841504"/>
    <lineage>
        <taxon>Bacteria</taxon>
        <taxon>Bacillati</taxon>
        <taxon>Bacillota</taxon>
        <taxon>Clostridia</taxon>
        <taxon>Eubacteriales</taxon>
        <taxon>Oscillospiraceae</taxon>
        <taxon>Dysosmobacter</taxon>
    </lineage>
</organism>
<proteinExistence type="inferred from homology"/>
<protein>
    <submittedName>
        <fullName evidence="11">TRAP transporter small permease</fullName>
    </submittedName>
</protein>
<feature type="transmembrane region" description="Helical" evidence="9">
    <location>
        <begin position="20"/>
        <end position="41"/>
    </location>
</feature>
<evidence type="ECO:0000256" key="2">
    <source>
        <dbReference type="ARBA" id="ARBA00022448"/>
    </source>
</evidence>
<keyword evidence="3" id="KW-1003">Cell membrane</keyword>
<evidence type="ECO:0000313" key="11">
    <source>
        <dbReference type="EMBL" id="MBU5625634.1"/>
    </source>
</evidence>
<comment type="subcellular location">
    <subcellularLocation>
        <location evidence="1">Cell inner membrane</location>
        <topology evidence="1">Multi-pass membrane protein</topology>
    </subcellularLocation>
</comment>
<feature type="transmembrane region" description="Helical" evidence="9">
    <location>
        <begin position="136"/>
        <end position="154"/>
    </location>
</feature>
<evidence type="ECO:0000256" key="6">
    <source>
        <dbReference type="ARBA" id="ARBA00022989"/>
    </source>
</evidence>
<dbReference type="PANTHER" id="PTHR35011">
    <property type="entry name" value="2,3-DIKETO-L-GULONATE TRAP TRANSPORTER SMALL PERMEASE PROTEIN YIAM"/>
    <property type="match status" value="1"/>
</dbReference>
<feature type="transmembrane region" description="Helical" evidence="9">
    <location>
        <begin position="95"/>
        <end position="116"/>
    </location>
</feature>
<evidence type="ECO:0000313" key="12">
    <source>
        <dbReference type="Proteomes" id="UP000787672"/>
    </source>
</evidence>
<keyword evidence="12" id="KW-1185">Reference proteome</keyword>
<comment type="caution">
    <text evidence="11">The sequence shown here is derived from an EMBL/GenBank/DDBJ whole genome shotgun (WGS) entry which is preliminary data.</text>
</comment>
<dbReference type="InterPro" id="IPR007387">
    <property type="entry name" value="TRAP_DctQ"/>
</dbReference>
<comment type="similarity">
    <text evidence="8">Belongs to the TRAP transporter small permease family.</text>
</comment>
<evidence type="ECO:0000256" key="3">
    <source>
        <dbReference type="ARBA" id="ARBA00022475"/>
    </source>
</evidence>
<dbReference type="InterPro" id="IPR055348">
    <property type="entry name" value="DctQ"/>
</dbReference>
<keyword evidence="2" id="KW-0813">Transport</keyword>
<evidence type="ECO:0000256" key="9">
    <source>
        <dbReference type="SAM" id="Phobius"/>
    </source>
</evidence>
<dbReference type="PANTHER" id="PTHR35011:SF11">
    <property type="entry name" value="TRAP TRANSPORTER SMALL PERMEASE PROTEIN"/>
    <property type="match status" value="1"/>
</dbReference>
<keyword evidence="4" id="KW-0997">Cell inner membrane</keyword>
<reference evidence="11 12" key="1">
    <citation type="submission" date="2021-06" db="EMBL/GenBank/DDBJ databases">
        <authorList>
            <person name="Sun Q."/>
            <person name="Li D."/>
        </authorList>
    </citation>
    <scope>NUCLEOTIDE SEQUENCE [LARGE SCALE GENOMIC DNA]</scope>
    <source>
        <strain evidence="11 12">MSJ-2</strain>
    </source>
</reference>
<evidence type="ECO:0000256" key="7">
    <source>
        <dbReference type="ARBA" id="ARBA00023136"/>
    </source>
</evidence>
<name>A0ABS6F5R8_9FIRM</name>
<evidence type="ECO:0000256" key="4">
    <source>
        <dbReference type="ARBA" id="ARBA00022519"/>
    </source>
</evidence>
<sequence length="164" mass="18314">MEHQLGKSKVERVIDLLYSLVQWICVICLAGQVVVITWAVFGRFVLNSTPSWAEEVSKILMVWMSLMAAALAVKDDTHVRMTIFDKLFGPLGLKIRNTIFALLNIFFCGVLFWKGLDLIEQTSRTKLPGSGLPSSVLYGSVCIGGLAMTIMLLYQLGRTLCQRK</sequence>
<feature type="domain" description="Tripartite ATP-independent periplasmic transporters DctQ component" evidence="10">
    <location>
        <begin position="33"/>
        <end position="161"/>
    </location>
</feature>
<dbReference type="EMBL" id="JAHLQN010000001">
    <property type="protein sequence ID" value="MBU5625634.1"/>
    <property type="molecule type" value="Genomic_DNA"/>
</dbReference>
<gene>
    <name evidence="11" type="ORF">KQI82_01630</name>
</gene>
<dbReference type="RefSeq" id="WP_216557789.1">
    <property type="nucleotide sequence ID" value="NZ_JAHLQN010000001.1"/>
</dbReference>
<evidence type="ECO:0000256" key="8">
    <source>
        <dbReference type="ARBA" id="ARBA00038436"/>
    </source>
</evidence>
<dbReference type="Proteomes" id="UP000787672">
    <property type="component" value="Unassembled WGS sequence"/>
</dbReference>
<evidence type="ECO:0000256" key="1">
    <source>
        <dbReference type="ARBA" id="ARBA00004429"/>
    </source>
</evidence>
<keyword evidence="6 9" id="KW-1133">Transmembrane helix</keyword>